<accession>A0A2H1GFR1</accession>
<protein>
    <submittedName>
        <fullName evidence="1">Uncharacterized protein</fullName>
    </submittedName>
</protein>
<sequence length="200" mass="21218">MSDSEQTTAQLLREAAEQIRTLQAHIEHIESDGSADLAKLSLMIQGEQSAFGYMVRAFNIAVTATTETNSIIFGELMRALGKATRGSQMHELIGAVIASPRMPFKAVVEGTSVGLSDTDSGQAVIVDGLPVDLDALTANLNQNNKEMAGEALEADTLGQQTKEAEKKEVDSLVEALAVRANSLDDTEKQAGAATEDLQGK</sequence>
<dbReference type="EMBL" id="LT854257">
    <property type="protein sequence ID" value="SMR52389.1"/>
    <property type="molecule type" value="Genomic_DNA"/>
</dbReference>
<name>A0A2H1GFR1_ZYMTR</name>
<evidence type="ECO:0000313" key="1">
    <source>
        <dbReference type="EMBL" id="SMR52389.1"/>
    </source>
</evidence>
<proteinExistence type="predicted"/>
<gene>
    <name evidence="1" type="ORF">ZT1E4_G5784</name>
</gene>
<dbReference type="Proteomes" id="UP000245764">
    <property type="component" value="Chromosome 5"/>
</dbReference>
<reference evidence="2" key="1">
    <citation type="submission" date="2017-05" db="EMBL/GenBank/DDBJ databases">
        <authorList>
            <person name="Song R."/>
            <person name="Chenine A.L."/>
            <person name="Ruprecht R.M."/>
        </authorList>
    </citation>
    <scope>NUCLEOTIDE SEQUENCE [LARGE SCALE GENOMIC DNA]</scope>
</reference>
<dbReference type="AlphaFoldDB" id="A0A2H1GFR1"/>
<evidence type="ECO:0000313" key="2">
    <source>
        <dbReference type="Proteomes" id="UP000245764"/>
    </source>
</evidence>
<organism evidence="1 2">
    <name type="scientific">Zymoseptoria tritici ST99CH_1E4</name>
    <dbReference type="NCBI Taxonomy" id="1276532"/>
    <lineage>
        <taxon>Eukaryota</taxon>
        <taxon>Fungi</taxon>
        <taxon>Dikarya</taxon>
        <taxon>Ascomycota</taxon>
        <taxon>Pezizomycotina</taxon>
        <taxon>Dothideomycetes</taxon>
        <taxon>Dothideomycetidae</taxon>
        <taxon>Mycosphaerellales</taxon>
        <taxon>Mycosphaerellaceae</taxon>
        <taxon>Zymoseptoria</taxon>
    </lineage>
</organism>